<protein>
    <recommendedName>
        <fullName evidence="4">Bacteriophage SP-beta YorD domain-containing protein</fullName>
    </recommendedName>
</protein>
<dbReference type="Proteomes" id="UP000037326">
    <property type="component" value="Unassembled WGS sequence"/>
</dbReference>
<evidence type="ECO:0000256" key="1">
    <source>
        <dbReference type="SAM" id="Coils"/>
    </source>
</evidence>
<evidence type="ECO:0008006" key="4">
    <source>
        <dbReference type="Google" id="ProtNLM"/>
    </source>
</evidence>
<dbReference type="RefSeq" id="WP_049669059.1">
    <property type="nucleotide sequence ID" value="NZ_LFXJ01000013.1"/>
</dbReference>
<organism evidence="2 3">
    <name type="scientific">Lysinibacillus xylanilyticus</name>
    <dbReference type="NCBI Taxonomy" id="582475"/>
    <lineage>
        <taxon>Bacteria</taxon>
        <taxon>Bacillati</taxon>
        <taxon>Bacillota</taxon>
        <taxon>Bacilli</taxon>
        <taxon>Bacillales</taxon>
        <taxon>Bacillaceae</taxon>
        <taxon>Lysinibacillus</taxon>
    </lineage>
</organism>
<gene>
    <name evidence="2" type="ORF">ACZ11_24040</name>
</gene>
<feature type="coiled-coil region" evidence="1">
    <location>
        <begin position="94"/>
        <end position="121"/>
    </location>
</feature>
<sequence>MIGFKIYYEKDTGDVILTIPEQNAVGAMETTKEQDFIMFYVLQARNPSAVDFIQLPYGQYRSDFKIANSWKVDLKTGQVLFEYPKFETPISEQIHLLRQENEELKVENKDLKLALAESVEAQQPDKLENQLAVAELVEILTNKGVL</sequence>
<dbReference type="GeneID" id="96601266"/>
<evidence type="ECO:0000313" key="3">
    <source>
        <dbReference type="Proteomes" id="UP000037326"/>
    </source>
</evidence>
<keyword evidence="1" id="KW-0175">Coiled coil</keyword>
<dbReference type="AlphaFoldDB" id="A0A0K9F292"/>
<dbReference type="OrthoDB" id="2474791at2"/>
<reference evidence="3" key="1">
    <citation type="submission" date="2015-07" db="EMBL/GenBank/DDBJ databases">
        <authorList>
            <consortium name="Consortium for Microbial Forensics and Genomics (microFORGE)"/>
            <person name="Knight B.M."/>
            <person name="Roberts D.P."/>
            <person name="Lin D."/>
            <person name="Hari K."/>
            <person name="Fletcher J."/>
            <person name="Melcher U."/>
            <person name="Blagden T."/>
            <person name="Winegar R.A."/>
        </authorList>
    </citation>
    <scope>NUCLEOTIDE SEQUENCE [LARGE SCALE GENOMIC DNA]</scope>
    <source>
        <strain evidence="3">DSM 23493</strain>
    </source>
</reference>
<name>A0A0K9F292_9BACI</name>
<accession>A0A0K9F292</accession>
<dbReference type="EMBL" id="LFXJ01000013">
    <property type="protein sequence ID" value="KMY28301.1"/>
    <property type="molecule type" value="Genomic_DNA"/>
</dbReference>
<comment type="caution">
    <text evidence="2">The sequence shown here is derived from an EMBL/GenBank/DDBJ whole genome shotgun (WGS) entry which is preliminary data.</text>
</comment>
<dbReference type="PATRIC" id="fig|582475.4.peg.4775"/>
<evidence type="ECO:0000313" key="2">
    <source>
        <dbReference type="EMBL" id="KMY28301.1"/>
    </source>
</evidence>
<proteinExistence type="predicted"/>